<dbReference type="PANTHER" id="PTHR42932">
    <property type="entry name" value="GENERAL STRESS PROTEIN 20U"/>
    <property type="match status" value="1"/>
</dbReference>
<evidence type="ECO:0000256" key="2">
    <source>
        <dbReference type="RuleBase" id="RU003875"/>
    </source>
</evidence>
<gene>
    <name evidence="4" type="ORF">ACFSC0_10065</name>
</gene>
<dbReference type="PROSITE" id="PS00819">
    <property type="entry name" value="DPS_2"/>
    <property type="match status" value="1"/>
</dbReference>
<dbReference type="PRINTS" id="PR01346">
    <property type="entry name" value="HELNAPAPROT"/>
</dbReference>
<proteinExistence type="inferred from homology"/>
<evidence type="ECO:0000256" key="1">
    <source>
        <dbReference type="ARBA" id="ARBA00009497"/>
    </source>
</evidence>
<name>A0ABW4N129_9CAUL</name>
<feature type="domain" description="Ferritin/DPS" evidence="3">
    <location>
        <begin position="20"/>
        <end position="157"/>
    </location>
</feature>
<evidence type="ECO:0000313" key="5">
    <source>
        <dbReference type="Proteomes" id="UP001597237"/>
    </source>
</evidence>
<dbReference type="InterPro" id="IPR023188">
    <property type="entry name" value="DPS_DNA-bd_CS"/>
</dbReference>
<organism evidence="4 5">
    <name type="scientific">Phenylobacterium terrae</name>
    <dbReference type="NCBI Taxonomy" id="2665495"/>
    <lineage>
        <taxon>Bacteria</taxon>
        <taxon>Pseudomonadati</taxon>
        <taxon>Pseudomonadota</taxon>
        <taxon>Alphaproteobacteria</taxon>
        <taxon>Caulobacterales</taxon>
        <taxon>Caulobacteraceae</taxon>
        <taxon>Phenylobacterium</taxon>
    </lineage>
</organism>
<protein>
    <submittedName>
        <fullName evidence="4">Dps family protein</fullName>
    </submittedName>
</protein>
<dbReference type="CDD" id="cd01043">
    <property type="entry name" value="DPS"/>
    <property type="match status" value="1"/>
</dbReference>
<dbReference type="SUPFAM" id="SSF47240">
    <property type="entry name" value="Ferritin-like"/>
    <property type="match status" value="1"/>
</dbReference>
<comment type="similarity">
    <text evidence="1 2">Belongs to the Dps family.</text>
</comment>
<evidence type="ECO:0000259" key="3">
    <source>
        <dbReference type="Pfam" id="PF00210"/>
    </source>
</evidence>
<dbReference type="Gene3D" id="1.20.1260.10">
    <property type="match status" value="1"/>
</dbReference>
<dbReference type="Pfam" id="PF00210">
    <property type="entry name" value="Ferritin"/>
    <property type="match status" value="1"/>
</dbReference>
<dbReference type="InterPro" id="IPR009078">
    <property type="entry name" value="Ferritin-like_SF"/>
</dbReference>
<accession>A0ABW4N129</accession>
<reference evidence="5" key="1">
    <citation type="journal article" date="2019" name="Int. J. Syst. Evol. Microbiol.">
        <title>The Global Catalogue of Microorganisms (GCM) 10K type strain sequencing project: providing services to taxonomists for standard genome sequencing and annotation.</title>
        <authorList>
            <consortium name="The Broad Institute Genomics Platform"/>
            <consortium name="The Broad Institute Genome Sequencing Center for Infectious Disease"/>
            <person name="Wu L."/>
            <person name="Ma J."/>
        </authorList>
    </citation>
    <scope>NUCLEOTIDE SEQUENCE [LARGE SCALE GENOMIC DNA]</scope>
    <source>
        <strain evidence="5">DFY28</strain>
    </source>
</reference>
<dbReference type="InterPro" id="IPR002177">
    <property type="entry name" value="DPS_DNA-bd"/>
</dbReference>
<dbReference type="PIRSF" id="PIRSF005900">
    <property type="entry name" value="Dps"/>
    <property type="match status" value="1"/>
</dbReference>
<dbReference type="PANTHER" id="PTHR42932:SF3">
    <property type="entry name" value="DNA PROTECTION DURING STARVATION PROTEIN"/>
    <property type="match status" value="1"/>
</dbReference>
<dbReference type="Proteomes" id="UP001597237">
    <property type="component" value="Unassembled WGS sequence"/>
</dbReference>
<dbReference type="EMBL" id="JBHUEY010000001">
    <property type="protein sequence ID" value="MFD1783738.1"/>
    <property type="molecule type" value="Genomic_DNA"/>
</dbReference>
<comment type="caution">
    <text evidence="4">The sequence shown here is derived from an EMBL/GenBank/DDBJ whole genome shotgun (WGS) entry which is preliminary data.</text>
</comment>
<dbReference type="RefSeq" id="WP_377283071.1">
    <property type="nucleotide sequence ID" value="NZ_JBHRSI010000008.1"/>
</dbReference>
<dbReference type="InterPro" id="IPR008331">
    <property type="entry name" value="Ferritin_DPS_dom"/>
</dbReference>
<dbReference type="InterPro" id="IPR012347">
    <property type="entry name" value="Ferritin-like"/>
</dbReference>
<keyword evidence="5" id="KW-1185">Reference proteome</keyword>
<sequence>MADGINTGLEAQSRTSVAQGLSKLLADTYAVYLKTHGYHWNVRGPNFGSLHQLFMEHYTEMWNAIDDIAERIRALGEFAPQGYRAFGNLSSIGDGDPEKGADEMVRELQRDHETVIATARAALPAAQQAGDEVTVSLLSDRLTAHEKHAWMLRASLGDK</sequence>
<evidence type="ECO:0000313" key="4">
    <source>
        <dbReference type="EMBL" id="MFD1783738.1"/>
    </source>
</evidence>